<dbReference type="InterPro" id="IPR051446">
    <property type="entry name" value="HTH_trans_reg/aminotransferase"/>
</dbReference>
<evidence type="ECO:0000313" key="8">
    <source>
        <dbReference type="Proteomes" id="UP000272778"/>
    </source>
</evidence>
<dbReference type="EMBL" id="RQIS01000025">
    <property type="protein sequence ID" value="RQH00697.1"/>
    <property type="molecule type" value="Genomic_DNA"/>
</dbReference>
<dbReference type="AlphaFoldDB" id="A0A3N6MZV2"/>
<comment type="caution">
    <text evidence="7">The sequence shown here is derived from an EMBL/GenBank/DDBJ whole genome shotgun (WGS) entry which is preliminary data.</text>
</comment>
<feature type="domain" description="HTH gntR-type" evidence="6">
    <location>
        <begin position="42"/>
        <end position="110"/>
    </location>
</feature>
<dbReference type="PANTHER" id="PTHR46577">
    <property type="entry name" value="HTH-TYPE TRANSCRIPTIONAL REGULATORY PROTEIN GABR"/>
    <property type="match status" value="1"/>
</dbReference>
<accession>A0A3N6MZV2</accession>
<evidence type="ECO:0000259" key="6">
    <source>
        <dbReference type="PROSITE" id="PS50949"/>
    </source>
</evidence>
<evidence type="ECO:0000256" key="1">
    <source>
        <dbReference type="ARBA" id="ARBA00022898"/>
    </source>
</evidence>
<dbReference type="PANTHER" id="PTHR46577:SF1">
    <property type="entry name" value="HTH-TYPE TRANSCRIPTIONAL REGULATORY PROTEIN GABR"/>
    <property type="match status" value="1"/>
</dbReference>
<sequence length="133" mass="14849">MRCIDTMRLRELQSKDLSTRSARDAHISPATVWRPEFARIGWPVYLAIADHIEDAIRLGILRPGDRLPTQRDIADDLGFHLNTVNAAFREAARRGLIESRTRRGSIVSDRSAHQGSVETPSPSGGRSIHETPV</sequence>
<name>A0A3N6MZV2_9BURK</name>
<dbReference type="PROSITE" id="PS50949">
    <property type="entry name" value="HTH_GNTR"/>
    <property type="match status" value="1"/>
</dbReference>
<keyword evidence="4" id="KW-0804">Transcription</keyword>
<gene>
    <name evidence="7" type="ORF">D1Y85_24625</name>
</gene>
<feature type="compositionally biased region" description="Polar residues" evidence="5">
    <location>
        <begin position="113"/>
        <end position="124"/>
    </location>
</feature>
<dbReference type="InterPro" id="IPR036388">
    <property type="entry name" value="WH-like_DNA-bd_sf"/>
</dbReference>
<keyword evidence="8" id="KW-1185">Reference proteome</keyword>
<dbReference type="Gene3D" id="1.10.10.10">
    <property type="entry name" value="Winged helix-like DNA-binding domain superfamily/Winged helix DNA-binding domain"/>
    <property type="match status" value="1"/>
</dbReference>
<proteinExistence type="predicted"/>
<dbReference type="Pfam" id="PF00392">
    <property type="entry name" value="GntR"/>
    <property type="match status" value="1"/>
</dbReference>
<evidence type="ECO:0000256" key="5">
    <source>
        <dbReference type="SAM" id="MobiDB-lite"/>
    </source>
</evidence>
<evidence type="ECO:0000256" key="4">
    <source>
        <dbReference type="ARBA" id="ARBA00023163"/>
    </source>
</evidence>
<organism evidence="7 8">
    <name type="scientific">Paraburkholderia dinghuensis</name>
    <dbReference type="NCBI Taxonomy" id="2305225"/>
    <lineage>
        <taxon>Bacteria</taxon>
        <taxon>Pseudomonadati</taxon>
        <taxon>Pseudomonadota</taxon>
        <taxon>Betaproteobacteria</taxon>
        <taxon>Burkholderiales</taxon>
        <taxon>Burkholderiaceae</taxon>
        <taxon>Paraburkholderia</taxon>
    </lineage>
</organism>
<dbReference type="SUPFAM" id="SSF46785">
    <property type="entry name" value="Winged helix' DNA-binding domain"/>
    <property type="match status" value="1"/>
</dbReference>
<keyword evidence="2" id="KW-0805">Transcription regulation</keyword>
<keyword evidence="1" id="KW-0663">Pyridoxal phosphate</keyword>
<keyword evidence="3" id="KW-0238">DNA-binding</keyword>
<dbReference type="InterPro" id="IPR036390">
    <property type="entry name" value="WH_DNA-bd_sf"/>
</dbReference>
<evidence type="ECO:0000256" key="3">
    <source>
        <dbReference type="ARBA" id="ARBA00023125"/>
    </source>
</evidence>
<dbReference type="Proteomes" id="UP000272778">
    <property type="component" value="Unassembled WGS sequence"/>
</dbReference>
<protein>
    <submittedName>
        <fullName evidence="7">GntR family transcriptional regulator</fullName>
    </submittedName>
</protein>
<dbReference type="InterPro" id="IPR000524">
    <property type="entry name" value="Tscrpt_reg_HTH_GntR"/>
</dbReference>
<dbReference type="GO" id="GO:0003700">
    <property type="term" value="F:DNA-binding transcription factor activity"/>
    <property type="evidence" value="ECO:0007669"/>
    <property type="project" value="InterPro"/>
</dbReference>
<dbReference type="GO" id="GO:0003677">
    <property type="term" value="F:DNA binding"/>
    <property type="evidence" value="ECO:0007669"/>
    <property type="project" value="UniProtKB-KW"/>
</dbReference>
<reference evidence="7 8" key="1">
    <citation type="submission" date="2018-11" db="EMBL/GenBank/DDBJ databases">
        <title>Paraburkholderia sp. DHOA04, isolated from soil.</title>
        <authorList>
            <person name="Gao Z.-H."/>
            <person name="Qiu L.-H."/>
            <person name="Fu J.-C."/>
        </authorList>
    </citation>
    <scope>NUCLEOTIDE SEQUENCE [LARGE SCALE GENOMIC DNA]</scope>
    <source>
        <strain evidence="7 8">DHOA04</strain>
    </source>
</reference>
<evidence type="ECO:0000313" key="7">
    <source>
        <dbReference type="EMBL" id="RQH00697.1"/>
    </source>
</evidence>
<dbReference type="CDD" id="cd07377">
    <property type="entry name" value="WHTH_GntR"/>
    <property type="match status" value="1"/>
</dbReference>
<evidence type="ECO:0000256" key="2">
    <source>
        <dbReference type="ARBA" id="ARBA00023015"/>
    </source>
</evidence>
<feature type="region of interest" description="Disordered" evidence="5">
    <location>
        <begin position="99"/>
        <end position="133"/>
    </location>
</feature>
<dbReference type="OrthoDB" id="9035644at2"/>
<dbReference type="SMART" id="SM00345">
    <property type="entry name" value="HTH_GNTR"/>
    <property type="match status" value="1"/>
</dbReference>